<dbReference type="Proteomes" id="UP000190890">
    <property type="component" value="Unassembled WGS sequence"/>
</dbReference>
<reference evidence="3 4" key="1">
    <citation type="submission" date="2016-05" db="EMBL/GenBank/DDBJ databases">
        <title>Microbial solvent formation.</title>
        <authorList>
            <person name="Poehlein A."/>
            <person name="Montoya Solano J.D."/>
            <person name="Flitsch S."/>
            <person name="Krabben P."/>
            <person name="Duerre P."/>
            <person name="Daniel R."/>
        </authorList>
    </citation>
    <scope>NUCLEOTIDE SEQUENCE [LARGE SCALE GENOMIC DNA]</scope>
    <source>
        <strain evidence="3 4">DSM 2619</strain>
    </source>
</reference>
<feature type="compositionally biased region" description="Low complexity" evidence="1">
    <location>
        <begin position="65"/>
        <end position="93"/>
    </location>
</feature>
<name>A0A1S8T712_9CLOT</name>
<dbReference type="EMBL" id="LZZM01000214">
    <property type="protein sequence ID" value="OOM73546.1"/>
    <property type="molecule type" value="Genomic_DNA"/>
</dbReference>
<keyword evidence="2" id="KW-0732">Signal</keyword>
<feature type="signal peptide" evidence="2">
    <location>
        <begin position="1"/>
        <end position="29"/>
    </location>
</feature>
<feature type="chain" id="PRO_5013091612" evidence="2">
    <location>
        <begin position="30"/>
        <end position="186"/>
    </location>
</feature>
<gene>
    <name evidence="3" type="ORF">CLPUN_45140</name>
</gene>
<evidence type="ECO:0000256" key="1">
    <source>
        <dbReference type="SAM" id="MobiDB-lite"/>
    </source>
</evidence>
<dbReference type="STRING" id="29367.CLPUN_45140"/>
<dbReference type="RefSeq" id="WP_077849440.1">
    <property type="nucleotide sequence ID" value="NZ_LZZM01000214.1"/>
</dbReference>
<organism evidence="3 4">
    <name type="scientific">Clostridium puniceum</name>
    <dbReference type="NCBI Taxonomy" id="29367"/>
    <lineage>
        <taxon>Bacteria</taxon>
        <taxon>Bacillati</taxon>
        <taxon>Bacillota</taxon>
        <taxon>Clostridia</taxon>
        <taxon>Eubacteriales</taxon>
        <taxon>Clostridiaceae</taxon>
        <taxon>Clostridium</taxon>
    </lineage>
</organism>
<evidence type="ECO:0000313" key="4">
    <source>
        <dbReference type="Proteomes" id="UP000190890"/>
    </source>
</evidence>
<dbReference type="AlphaFoldDB" id="A0A1S8T712"/>
<protein>
    <submittedName>
        <fullName evidence="3">Uncharacterized protein</fullName>
    </submittedName>
</protein>
<feature type="region of interest" description="Disordered" evidence="1">
    <location>
        <begin position="55"/>
        <end position="104"/>
    </location>
</feature>
<evidence type="ECO:0000256" key="2">
    <source>
        <dbReference type="SAM" id="SignalP"/>
    </source>
</evidence>
<keyword evidence="4" id="KW-1185">Reference proteome</keyword>
<comment type="caution">
    <text evidence="3">The sequence shown here is derived from an EMBL/GenBank/DDBJ whole genome shotgun (WGS) entry which is preliminary data.</text>
</comment>
<proteinExistence type="predicted"/>
<accession>A0A1S8T712</accession>
<sequence length="186" mass="20461">MKKFMLKNIIAATTIVTTMITLSPISVSAAYWNNSSDIESTTLLQKTIAENSVLDSNLSEESKSRSSNSGKTNENTSDNNNNSLNNTNGNISNENKDNGESELAQEPSFVKSIRTTSVGPLKYISIVFAEGIIDDYIYYIDESEVTDSFTKVSTEGNVVKYELQGGEKELLLKQKSTGKKSTYIIK</sequence>
<evidence type="ECO:0000313" key="3">
    <source>
        <dbReference type="EMBL" id="OOM73546.1"/>
    </source>
</evidence>